<name>A0A0A9FPK4_ARUDO</name>
<dbReference type="AlphaFoldDB" id="A0A0A9FPK4"/>
<evidence type="ECO:0000313" key="1">
    <source>
        <dbReference type="EMBL" id="JAE12236.1"/>
    </source>
</evidence>
<reference evidence="1" key="1">
    <citation type="submission" date="2014-09" db="EMBL/GenBank/DDBJ databases">
        <authorList>
            <person name="Magalhaes I.L.F."/>
            <person name="Oliveira U."/>
            <person name="Santos F.R."/>
            <person name="Vidigal T.H.D.A."/>
            <person name="Brescovit A.D."/>
            <person name="Santos A.J."/>
        </authorList>
    </citation>
    <scope>NUCLEOTIDE SEQUENCE</scope>
    <source>
        <tissue evidence="1">Shoot tissue taken approximately 20 cm above the soil surface</tissue>
    </source>
</reference>
<accession>A0A0A9FPK4</accession>
<organism evidence="1">
    <name type="scientific">Arundo donax</name>
    <name type="common">Giant reed</name>
    <name type="synonym">Donax arundinaceus</name>
    <dbReference type="NCBI Taxonomy" id="35708"/>
    <lineage>
        <taxon>Eukaryota</taxon>
        <taxon>Viridiplantae</taxon>
        <taxon>Streptophyta</taxon>
        <taxon>Embryophyta</taxon>
        <taxon>Tracheophyta</taxon>
        <taxon>Spermatophyta</taxon>
        <taxon>Magnoliopsida</taxon>
        <taxon>Liliopsida</taxon>
        <taxon>Poales</taxon>
        <taxon>Poaceae</taxon>
        <taxon>PACMAD clade</taxon>
        <taxon>Arundinoideae</taxon>
        <taxon>Arundineae</taxon>
        <taxon>Arundo</taxon>
    </lineage>
</organism>
<reference evidence="1" key="2">
    <citation type="journal article" date="2015" name="Data Brief">
        <title>Shoot transcriptome of the giant reed, Arundo donax.</title>
        <authorList>
            <person name="Barrero R.A."/>
            <person name="Guerrero F.D."/>
            <person name="Moolhuijzen P."/>
            <person name="Goolsby J.A."/>
            <person name="Tidwell J."/>
            <person name="Bellgard S.E."/>
            <person name="Bellgard M.I."/>
        </authorList>
    </citation>
    <scope>NUCLEOTIDE SEQUENCE</scope>
    <source>
        <tissue evidence="1">Shoot tissue taken approximately 20 cm above the soil surface</tissue>
    </source>
</reference>
<proteinExistence type="predicted"/>
<protein>
    <submittedName>
        <fullName evidence="1">Uncharacterized protein</fullName>
    </submittedName>
</protein>
<dbReference type="EMBL" id="GBRH01185660">
    <property type="protein sequence ID" value="JAE12236.1"/>
    <property type="molecule type" value="Transcribed_RNA"/>
</dbReference>
<sequence>MLVWLVTSSRTEELVPAGTTESAGR</sequence>